<dbReference type="NCBIfam" id="NF005734">
    <property type="entry name" value="PRK07559.1"/>
    <property type="match status" value="1"/>
</dbReference>
<reference evidence="3 4" key="1">
    <citation type="submission" date="2023-09" db="EMBL/GenBank/DDBJ databases">
        <authorList>
            <person name="Rey-Velasco X."/>
        </authorList>
    </citation>
    <scope>NUCLEOTIDE SEQUENCE [LARGE SCALE GENOMIC DNA]</scope>
    <source>
        <strain evidence="3 4">P385</strain>
    </source>
</reference>
<dbReference type="InterPro" id="IPR010550">
    <property type="entry name" value="DCD_N"/>
</dbReference>
<dbReference type="PANTHER" id="PTHR42680:SF3">
    <property type="entry name" value="DCTP DEAMINASE"/>
    <property type="match status" value="1"/>
</dbReference>
<dbReference type="SUPFAM" id="SSF51283">
    <property type="entry name" value="dUTPase-like"/>
    <property type="match status" value="2"/>
</dbReference>
<keyword evidence="4" id="KW-1185">Reference proteome</keyword>
<evidence type="ECO:0000259" key="2">
    <source>
        <dbReference type="Pfam" id="PF22569"/>
    </source>
</evidence>
<dbReference type="PANTHER" id="PTHR42680">
    <property type="entry name" value="DCTP DEAMINASE"/>
    <property type="match status" value="1"/>
</dbReference>
<comment type="caution">
    <text evidence="3">The sequence shown here is derived from an EMBL/GenBank/DDBJ whole genome shotgun (WGS) entry which is preliminary data.</text>
</comment>
<proteinExistence type="predicted"/>
<feature type="domain" description="2'-deoxycytidine 5'-triphosphate deaminase C-terminal" evidence="2">
    <location>
        <begin position="202"/>
        <end position="366"/>
    </location>
</feature>
<gene>
    <name evidence="3" type="ORF">RM531_06900</name>
</gene>
<evidence type="ECO:0000313" key="3">
    <source>
        <dbReference type="EMBL" id="MDT0618197.1"/>
    </source>
</evidence>
<dbReference type="Proteomes" id="UP001259982">
    <property type="component" value="Unassembled WGS sequence"/>
</dbReference>
<dbReference type="InterPro" id="IPR053811">
    <property type="entry name" value="DCD_C"/>
</dbReference>
<dbReference type="EMBL" id="JAVRHY010000005">
    <property type="protein sequence ID" value="MDT0618197.1"/>
    <property type="molecule type" value="Genomic_DNA"/>
</dbReference>
<dbReference type="InterPro" id="IPR036157">
    <property type="entry name" value="dUTPase-like_sf"/>
</dbReference>
<evidence type="ECO:0000313" key="4">
    <source>
        <dbReference type="Proteomes" id="UP001259982"/>
    </source>
</evidence>
<feature type="domain" description="2'-deoxycytidine 5'-triphosphate deaminase N-terminal" evidence="1">
    <location>
        <begin position="16"/>
        <end position="177"/>
    </location>
</feature>
<accession>A0ABU3B8R6</accession>
<evidence type="ECO:0000259" key="1">
    <source>
        <dbReference type="Pfam" id="PF06559"/>
    </source>
</evidence>
<protein>
    <submittedName>
        <fullName evidence="3">2'-deoxycytidine 5'-triphosphate deaminase</fullName>
        <ecNumber evidence="3">3.5.4.13</ecNumber>
    </submittedName>
</protein>
<dbReference type="Pfam" id="PF22569">
    <property type="entry name" value="DCD_C"/>
    <property type="match status" value="1"/>
</dbReference>
<sequence length="370" mass="40572">MQEPARPAADTLDAATGILPSQHLAQLLAQGEIRTGQSLDEDQIQPASLDLRLGPVAYRVRASFLPGADFKVADKLDHFAMHRMDISEGAVLERGCVYIVPLQESLALAPGRSAIGNPKSSTGRLDVFTRLITDHGAEFDRVRPGYTGPLYAEIAPRTFSVLVREGSRLSQLRIRHGGTSGDDGQLSRLTGEAHPASRIQPVSVDVRGEEPEGLIGYRAKAHAGLIDIDRRDHYAIRDFWEPVHARYDQGLVLDPGEFYILASKEAVDIPPDQAAEMVAYDTLVGEFRVHYAGFFDPGFGHAEAGGSGARAVLEVRSYEVPFVLEHGQTVGRLIYEPLTERPDQLYGVGRLQSSYQRQGLSLSKHFLKPN</sequence>
<dbReference type="Pfam" id="PF06559">
    <property type="entry name" value="DCD_N"/>
    <property type="match status" value="1"/>
</dbReference>
<dbReference type="EC" id="3.5.4.13" evidence="3"/>
<organism evidence="3 4">
    <name type="scientific">Spectribacter acetivorans</name>
    <dbReference type="NCBI Taxonomy" id="3075603"/>
    <lineage>
        <taxon>Bacteria</taxon>
        <taxon>Pseudomonadati</taxon>
        <taxon>Pseudomonadota</taxon>
        <taxon>Gammaproteobacteria</taxon>
        <taxon>Salinisphaerales</taxon>
        <taxon>Salinisphaeraceae</taxon>
        <taxon>Spectribacter</taxon>
    </lineage>
</organism>
<name>A0ABU3B8R6_9GAMM</name>
<dbReference type="Gene3D" id="2.70.40.10">
    <property type="match status" value="2"/>
</dbReference>
<dbReference type="RefSeq" id="WP_311658273.1">
    <property type="nucleotide sequence ID" value="NZ_JAVRHY010000005.1"/>
</dbReference>
<dbReference type="GO" id="GO:0008829">
    <property type="term" value="F:dCTP deaminase activity"/>
    <property type="evidence" value="ECO:0007669"/>
    <property type="project" value="UniProtKB-EC"/>
</dbReference>
<keyword evidence="3" id="KW-0378">Hydrolase</keyword>